<dbReference type="EMBL" id="FMUB01000025">
    <property type="protein sequence ID" value="SCX34508.1"/>
    <property type="molecule type" value="Genomic_DNA"/>
</dbReference>
<organism evidence="1 2">
    <name type="scientific">Mycolicibacterium fluoranthenivorans</name>
    <dbReference type="NCBI Taxonomy" id="258505"/>
    <lineage>
        <taxon>Bacteria</taxon>
        <taxon>Bacillati</taxon>
        <taxon>Actinomycetota</taxon>
        <taxon>Actinomycetes</taxon>
        <taxon>Mycobacteriales</taxon>
        <taxon>Mycobacteriaceae</taxon>
        <taxon>Mycolicibacterium</taxon>
    </lineage>
</organism>
<reference evidence="2" key="1">
    <citation type="submission" date="2016-10" db="EMBL/GenBank/DDBJ databases">
        <authorList>
            <person name="Varghese N."/>
            <person name="Submissions S."/>
        </authorList>
    </citation>
    <scope>NUCLEOTIDE SEQUENCE [LARGE SCALE GENOMIC DNA]</scope>
    <source>
        <strain evidence="2">UNC267MFSha1.1M11</strain>
    </source>
</reference>
<sequence length="129" mass="13861">MSIGRGVDLDIIEVKRDGQPLTGDGGDSVIVPNRLLLNGLPVLVPSDSPIYISAGDTTPTTATLKVFVNRLSIHAEHPVVDDTDPPIYEQLRAETNCDPFQLAHIMRGYAAIGALQQAVRVITDSPTVF</sequence>
<protein>
    <submittedName>
        <fullName evidence="1">Uncharacterized protein</fullName>
    </submittedName>
</protein>
<accession>A0A1G4X2M3</accession>
<name>A0A1G4X2M3_9MYCO</name>
<proteinExistence type="predicted"/>
<gene>
    <name evidence="1" type="ORF">SAMN02799620_06359</name>
</gene>
<dbReference type="AlphaFoldDB" id="A0A1G4X2M3"/>
<evidence type="ECO:0000313" key="2">
    <source>
        <dbReference type="Proteomes" id="UP000199707"/>
    </source>
</evidence>
<evidence type="ECO:0000313" key="1">
    <source>
        <dbReference type="EMBL" id="SCX34508.1"/>
    </source>
</evidence>
<dbReference type="Proteomes" id="UP000199707">
    <property type="component" value="Unassembled WGS sequence"/>
</dbReference>
<dbReference type="STRING" id="1502745.SAMN02799620_06359"/>
<dbReference type="RefSeq" id="WP_090364908.1">
    <property type="nucleotide sequence ID" value="NZ_FMUB01000025.1"/>
</dbReference>